<dbReference type="GO" id="GO:0006412">
    <property type="term" value="P:translation"/>
    <property type="evidence" value="ECO:0007669"/>
    <property type="project" value="InterPro"/>
</dbReference>
<evidence type="ECO:0000256" key="3">
    <source>
        <dbReference type="ARBA" id="ARBA00023274"/>
    </source>
</evidence>
<dbReference type="NCBIfam" id="TIGR00062">
    <property type="entry name" value="L27"/>
    <property type="match status" value="1"/>
</dbReference>
<evidence type="ECO:0000256" key="4">
    <source>
        <dbReference type="ARBA" id="ARBA00035267"/>
    </source>
</evidence>
<sequence length="190" mass="20103">MFRTLLSRPVLPALPSASALTSTLFDATLPGLMQVRTATKRGGGSSKNGRNSIGKRLGIKKYGGQEVLAGNILVRQRGTTWHAGQHVGRGRDHTLFALVPGFVTYYRDVVRGKERKLIGVVPTSPDERLPRNEAALGRSRYFGGVNLAEDAIIDEAELARVIKDLEASLPAGMQAGAAGAAGADAAEARA</sequence>
<dbReference type="Pfam" id="PF01016">
    <property type="entry name" value="Ribosomal_L27"/>
    <property type="match status" value="1"/>
</dbReference>
<dbReference type="FunFam" id="2.40.50.100:FF:000020">
    <property type="entry name" value="50S ribosomal protein L27"/>
    <property type="match status" value="1"/>
</dbReference>
<comment type="caution">
    <text evidence="5">The sequence shown here is derived from an EMBL/GenBank/DDBJ whole genome shotgun (WGS) entry which is preliminary data.</text>
</comment>
<dbReference type="PROSITE" id="PS00831">
    <property type="entry name" value="RIBOSOMAL_L27"/>
    <property type="match status" value="1"/>
</dbReference>
<evidence type="ECO:0000313" key="6">
    <source>
        <dbReference type="Proteomes" id="UP001342314"/>
    </source>
</evidence>
<organism evidence="5 6">
    <name type="scientific">Rhodotorula paludigena</name>
    <dbReference type="NCBI Taxonomy" id="86838"/>
    <lineage>
        <taxon>Eukaryota</taxon>
        <taxon>Fungi</taxon>
        <taxon>Dikarya</taxon>
        <taxon>Basidiomycota</taxon>
        <taxon>Pucciniomycotina</taxon>
        <taxon>Microbotryomycetes</taxon>
        <taxon>Sporidiobolales</taxon>
        <taxon>Sporidiobolaceae</taxon>
        <taxon>Rhodotorula</taxon>
    </lineage>
</organism>
<proteinExistence type="inferred from homology"/>
<evidence type="ECO:0000313" key="5">
    <source>
        <dbReference type="EMBL" id="GJN87323.1"/>
    </source>
</evidence>
<dbReference type="PANTHER" id="PTHR15893:SF0">
    <property type="entry name" value="LARGE RIBOSOMAL SUBUNIT PROTEIN BL27M"/>
    <property type="match status" value="1"/>
</dbReference>
<dbReference type="AlphaFoldDB" id="A0AAV5GFA9"/>
<dbReference type="GO" id="GO:0003735">
    <property type="term" value="F:structural constituent of ribosome"/>
    <property type="evidence" value="ECO:0007669"/>
    <property type="project" value="InterPro"/>
</dbReference>
<comment type="similarity">
    <text evidence="1">Belongs to the bacterial ribosomal protein bL27 family.</text>
</comment>
<evidence type="ECO:0000256" key="2">
    <source>
        <dbReference type="ARBA" id="ARBA00022980"/>
    </source>
</evidence>
<dbReference type="Proteomes" id="UP001342314">
    <property type="component" value="Unassembled WGS sequence"/>
</dbReference>
<evidence type="ECO:0000256" key="1">
    <source>
        <dbReference type="ARBA" id="ARBA00010797"/>
    </source>
</evidence>
<dbReference type="EMBL" id="BQKY01000001">
    <property type="protein sequence ID" value="GJN87323.1"/>
    <property type="molecule type" value="Genomic_DNA"/>
</dbReference>
<accession>A0AAV5GFA9</accession>
<dbReference type="PRINTS" id="PR00063">
    <property type="entry name" value="RIBOSOMALL27"/>
</dbReference>
<keyword evidence="6" id="KW-1185">Reference proteome</keyword>
<dbReference type="InterPro" id="IPR001684">
    <property type="entry name" value="Ribosomal_bL27"/>
</dbReference>
<reference evidence="5 6" key="1">
    <citation type="submission" date="2021-12" db="EMBL/GenBank/DDBJ databases">
        <title>High titer production of polyol ester of fatty acids by Rhodotorula paludigena BS15 towards product separation-free biomass refinery.</title>
        <authorList>
            <person name="Mano J."/>
            <person name="Ono H."/>
            <person name="Tanaka T."/>
            <person name="Naito K."/>
            <person name="Sushida H."/>
            <person name="Ike M."/>
            <person name="Tokuyasu K."/>
            <person name="Kitaoka M."/>
        </authorList>
    </citation>
    <scope>NUCLEOTIDE SEQUENCE [LARGE SCALE GENOMIC DNA]</scope>
    <source>
        <strain evidence="5 6">BS15</strain>
    </source>
</reference>
<dbReference type="HAMAP" id="MF_00539">
    <property type="entry name" value="Ribosomal_bL27"/>
    <property type="match status" value="1"/>
</dbReference>
<gene>
    <name evidence="5" type="ORF">Rhopal_000271-T1</name>
</gene>
<dbReference type="PANTHER" id="PTHR15893">
    <property type="entry name" value="RIBOSOMAL PROTEIN L27"/>
    <property type="match status" value="1"/>
</dbReference>
<keyword evidence="2" id="KW-0689">Ribosomal protein</keyword>
<dbReference type="SUPFAM" id="SSF110324">
    <property type="entry name" value="Ribosomal L27 protein-like"/>
    <property type="match status" value="1"/>
</dbReference>
<dbReference type="InterPro" id="IPR018261">
    <property type="entry name" value="Ribosomal_bL27_CS"/>
</dbReference>
<dbReference type="GO" id="GO:0005762">
    <property type="term" value="C:mitochondrial large ribosomal subunit"/>
    <property type="evidence" value="ECO:0007669"/>
    <property type="project" value="TreeGrafter"/>
</dbReference>
<name>A0AAV5GFA9_9BASI</name>
<keyword evidence="3" id="KW-0687">Ribonucleoprotein</keyword>
<dbReference type="Gene3D" id="2.40.50.100">
    <property type="match status" value="1"/>
</dbReference>
<protein>
    <recommendedName>
        <fullName evidence="4">Large ribosomal subunit protein bL27m</fullName>
    </recommendedName>
</protein>